<dbReference type="GO" id="GO:0009073">
    <property type="term" value="P:aromatic amino acid family biosynthetic process"/>
    <property type="evidence" value="ECO:0007669"/>
    <property type="project" value="UniProtKB-KW"/>
</dbReference>
<dbReference type="GO" id="GO:0008652">
    <property type="term" value="P:amino acid biosynthetic process"/>
    <property type="evidence" value="ECO:0007669"/>
    <property type="project" value="UniProtKB-KW"/>
</dbReference>
<dbReference type="RefSeq" id="WP_176067263.1">
    <property type="nucleotide sequence ID" value="NZ_BJTG01000008.1"/>
</dbReference>
<keyword evidence="10 11" id="KW-0456">Lyase</keyword>
<keyword evidence="9 11" id="KW-0057">Aromatic amino acid biosynthesis</keyword>
<evidence type="ECO:0000313" key="12">
    <source>
        <dbReference type="EMBL" id="GEJ58576.1"/>
    </source>
</evidence>
<dbReference type="EMBL" id="BJTG01000008">
    <property type="protein sequence ID" value="GEJ58576.1"/>
    <property type="molecule type" value="Genomic_DNA"/>
</dbReference>
<proteinExistence type="inferred from homology"/>
<keyword evidence="8 11" id="KW-0521">NADP</keyword>
<keyword evidence="7 11" id="KW-0274">FAD</keyword>
<dbReference type="Gene3D" id="3.60.150.10">
    <property type="entry name" value="Chorismate synthase AroC"/>
    <property type="match status" value="1"/>
</dbReference>
<evidence type="ECO:0000256" key="4">
    <source>
        <dbReference type="ARBA" id="ARBA00022605"/>
    </source>
</evidence>
<dbReference type="PROSITE" id="PS00789">
    <property type="entry name" value="CHORISMATE_SYNTHASE_3"/>
    <property type="match status" value="1"/>
</dbReference>
<dbReference type="GO" id="GO:0004107">
    <property type="term" value="F:chorismate synthase activity"/>
    <property type="evidence" value="ECO:0007669"/>
    <property type="project" value="UniProtKB-UniRule"/>
</dbReference>
<comment type="caution">
    <text evidence="11">Lacks conserved residue(s) required for the propagation of feature annotation.</text>
</comment>
<keyword evidence="6 11" id="KW-0288">FMN</keyword>
<keyword evidence="5 11" id="KW-0285">Flavoprotein</keyword>
<dbReference type="CDD" id="cd07304">
    <property type="entry name" value="Chorismate_synthase"/>
    <property type="match status" value="1"/>
</dbReference>
<comment type="subunit">
    <text evidence="11">Homotetramer.</text>
</comment>
<gene>
    <name evidence="11 12" type="primary">aroC</name>
    <name evidence="12" type="ORF">AMYX_33170</name>
</gene>
<dbReference type="EC" id="4.2.3.5" evidence="3 11"/>
<evidence type="ECO:0000256" key="3">
    <source>
        <dbReference type="ARBA" id="ARBA00013036"/>
    </source>
</evidence>
<dbReference type="GO" id="GO:0010181">
    <property type="term" value="F:FMN binding"/>
    <property type="evidence" value="ECO:0007669"/>
    <property type="project" value="TreeGrafter"/>
</dbReference>
<dbReference type="PANTHER" id="PTHR21085">
    <property type="entry name" value="CHORISMATE SYNTHASE"/>
    <property type="match status" value="1"/>
</dbReference>
<evidence type="ECO:0000256" key="8">
    <source>
        <dbReference type="ARBA" id="ARBA00022857"/>
    </source>
</evidence>
<accession>A0A7I9VQ77</accession>
<evidence type="ECO:0000256" key="9">
    <source>
        <dbReference type="ARBA" id="ARBA00023141"/>
    </source>
</evidence>
<protein>
    <recommendedName>
        <fullName evidence="3 11">Chorismate synthase</fullName>
        <shortName evidence="11">CS</shortName>
        <ecNumber evidence="3 11">4.2.3.5</ecNumber>
    </recommendedName>
    <alternativeName>
        <fullName evidence="11">5-enolpyruvylshikimate-3-phosphate phospholyase</fullName>
    </alternativeName>
</protein>
<feature type="binding site" evidence="11">
    <location>
        <position position="47"/>
    </location>
    <ligand>
        <name>NADP(+)</name>
        <dbReference type="ChEBI" id="CHEBI:58349"/>
    </ligand>
</feature>
<evidence type="ECO:0000256" key="7">
    <source>
        <dbReference type="ARBA" id="ARBA00022827"/>
    </source>
</evidence>
<dbReference type="Proteomes" id="UP000503640">
    <property type="component" value="Unassembled WGS sequence"/>
</dbReference>
<sequence>MSLRYLTAGESHGPALCAIAEGFPAGLQVDFGAVNDELARRQRGYGRGGRQQIERDEAQFLSGLRGGETLGSPIAVVVWNKDHQSWKELVSPYARGGRKFTQVRPGHADLPGALKYGFDDARDALERASARSTAATVALGALARQLLLRFGVRVSSRVTAIGERERKVGLPPDAAARAAILASDLGVDDEAVAAEWRALIDAEKARGGSIGGAFEVYAEGLPTGLGSYVHPDRRLDARLAGALCGIPAIRAAEIGEGTRVELRGDAFHDAIHHDAARGFYRDTNRAGGLEAGVTNGAPLVVRGYMKPIPTMTKGLATVDLASRQATTAKYERSDVCAVPAAAVVGEAVVAWTLADALLEKFGGDRVGDIEQAIEAYAARVR</sequence>
<dbReference type="UniPathway" id="UPA00053">
    <property type="reaction ID" value="UER00090"/>
</dbReference>
<dbReference type="InterPro" id="IPR000453">
    <property type="entry name" value="Chorismate_synth"/>
</dbReference>
<dbReference type="FunFam" id="3.60.150.10:FF:000002">
    <property type="entry name" value="Chorismate synthase"/>
    <property type="match status" value="1"/>
</dbReference>
<comment type="similarity">
    <text evidence="2 11">Belongs to the chorismate synthase family.</text>
</comment>
<feature type="binding site" evidence="11">
    <location>
        <position position="41"/>
    </location>
    <ligand>
        <name>NADP(+)</name>
        <dbReference type="ChEBI" id="CHEBI:58349"/>
    </ligand>
</feature>
<dbReference type="GO" id="GO:0005829">
    <property type="term" value="C:cytosol"/>
    <property type="evidence" value="ECO:0007669"/>
    <property type="project" value="TreeGrafter"/>
</dbReference>
<feature type="binding site" evidence="11">
    <location>
        <position position="291"/>
    </location>
    <ligand>
        <name>FMN</name>
        <dbReference type="ChEBI" id="CHEBI:58210"/>
    </ligand>
</feature>
<evidence type="ECO:0000313" key="13">
    <source>
        <dbReference type="Proteomes" id="UP000503640"/>
    </source>
</evidence>
<comment type="cofactor">
    <cofactor evidence="11">
        <name>FMNH2</name>
        <dbReference type="ChEBI" id="CHEBI:57618"/>
    </cofactor>
    <text evidence="11">Reduced FMN (FMNH(2)).</text>
</comment>
<dbReference type="NCBIfam" id="NF003793">
    <property type="entry name" value="PRK05382.1"/>
    <property type="match status" value="1"/>
</dbReference>
<evidence type="ECO:0000256" key="2">
    <source>
        <dbReference type="ARBA" id="ARBA00008014"/>
    </source>
</evidence>
<comment type="pathway">
    <text evidence="1 11">Metabolic intermediate biosynthesis; chorismate biosynthesis; chorismate from D-erythrose 4-phosphate and phosphoenolpyruvate: step 7/7.</text>
</comment>
<dbReference type="GO" id="GO:0009423">
    <property type="term" value="P:chorismate biosynthetic process"/>
    <property type="evidence" value="ECO:0007669"/>
    <property type="project" value="UniProtKB-UniRule"/>
</dbReference>
<reference evidence="13" key="1">
    <citation type="journal article" date="2020" name="Appl. Environ. Microbiol.">
        <title>Diazotrophic Anaeromyxobacter Isolates from Soils.</title>
        <authorList>
            <person name="Masuda Y."/>
            <person name="Yamanaka H."/>
            <person name="Xu Z.X."/>
            <person name="Shiratori Y."/>
            <person name="Aono T."/>
            <person name="Amachi S."/>
            <person name="Senoo K."/>
            <person name="Itoh H."/>
        </authorList>
    </citation>
    <scope>NUCLEOTIDE SEQUENCE [LARGE SCALE GENOMIC DNA]</scope>
    <source>
        <strain evidence="13">R267</strain>
    </source>
</reference>
<comment type="function">
    <text evidence="11">Catalyzes the anti-1,4-elimination of the C-3 phosphate and the C-6 proR hydrogen from 5-enolpyruvylshikimate-3-phosphate (EPSP) to yield chorismate, which is the branch point compound that serves as the starting substrate for the three terminal pathways of aromatic amino acid biosynthesis. This reaction introduces a second double bond into the aromatic ring system.</text>
</comment>
<dbReference type="PANTHER" id="PTHR21085:SF0">
    <property type="entry name" value="CHORISMATE SYNTHASE"/>
    <property type="match status" value="1"/>
</dbReference>
<dbReference type="InterPro" id="IPR035904">
    <property type="entry name" value="Chorismate_synth_AroC_sf"/>
</dbReference>
<evidence type="ECO:0000256" key="6">
    <source>
        <dbReference type="ARBA" id="ARBA00022643"/>
    </source>
</evidence>
<keyword evidence="13" id="KW-1185">Reference proteome</keyword>
<feature type="binding site" evidence="11">
    <location>
        <begin position="127"/>
        <end position="129"/>
    </location>
    <ligand>
        <name>FMN</name>
        <dbReference type="ChEBI" id="CHEBI:58210"/>
    </ligand>
</feature>
<comment type="caution">
    <text evidence="12">The sequence shown here is derived from an EMBL/GenBank/DDBJ whole genome shotgun (WGS) entry which is preliminary data.</text>
</comment>
<keyword evidence="4 11" id="KW-0028">Amino-acid biosynthesis</keyword>
<dbReference type="InterPro" id="IPR020541">
    <property type="entry name" value="Chorismate_synthase_CS"/>
</dbReference>
<dbReference type="PROSITE" id="PS00788">
    <property type="entry name" value="CHORISMATE_SYNTHASE_2"/>
    <property type="match status" value="1"/>
</dbReference>
<dbReference type="NCBIfam" id="TIGR00033">
    <property type="entry name" value="aroC"/>
    <property type="match status" value="1"/>
</dbReference>
<evidence type="ECO:0000256" key="11">
    <source>
        <dbReference type="HAMAP-Rule" id="MF_00300"/>
    </source>
</evidence>
<dbReference type="AlphaFoldDB" id="A0A7I9VQ77"/>
<name>A0A7I9VQ77_9BACT</name>
<dbReference type="SUPFAM" id="SSF103263">
    <property type="entry name" value="Chorismate synthase, AroC"/>
    <property type="match status" value="1"/>
</dbReference>
<feature type="binding site" evidence="11">
    <location>
        <begin position="306"/>
        <end position="310"/>
    </location>
    <ligand>
        <name>FMN</name>
        <dbReference type="ChEBI" id="CHEBI:58210"/>
    </ligand>
</feature>
<dbReference type="PIRSF" id="PIRSF001456">
    <property type="entry name" value="Chorismate_synth"/>
    <property type="match status" value="1"/>
</dbReference>
<evidence type="ECO:0000256" key="5">
    <source>
        <dbReference type="ARBA" id="ARBA00022630"/>
    </source>
</evidence>
<evidence type="ECO:0000256" key="10">
    <source>
        <dbReference type="ARBA" id="ARBA00023239"/>
    </source>
</evidence>
<evidence type="ECO:0000256" key="1">
    <source>
        <dbReference type="ARBA" id="ARBA00005044"/>
    </source>
</evidence>
<dbReference type="Pfam" id="PF01264">
    <property type="entry name" value="Chorismate_synt"/>
    <property type="match status" value="1"/>
</dbReference>
<organism evidence="12 13">
    <name type="scientific">Anaeromyxobacter diazotrophicus</name>
    <dbReference type="NCBI Taxonomy" id="2590199"/>
    <lineage>
        <taxon>Bacteria</taxon>
        <taxon>Pseudomonadati</taxon>
        <taxon>Myxococcota</taxon>
        <taxon>Myxococcia</taxon>
        <taxon>Myxococcales</taxon>
        <taxon>Cystobacterineae</taxon>
        <taxon>Anaeromyxobacteraceae</taxon>
        <taxon>Anaeromyxobacter</taxon>
    </lineage>
</organism>
<dbReference type="HAMAP" id="MF_00300">
    <property type="entry name" value="Chorismate_synth"/>
    <property type="match status" value="1"/>
</dbReference>
<comment type="catalytic activity">
    <reaction evidence="11">
        <text>5-O-(1-carboxyvinyl)-3-phosphoshikimate = chorismate + phosphate</text>
        <dbReference type="Rhea" id="RHEA:21020"/>
        <dbReference type="ChEBI" id="CHEBI:29748"/>
        <dbReference type="ChEBI" id="CHEBI:43474"/>
        <dbReference type="ChEBI" id="CHEBI:57701"/>
        <dbReference type="EC" id="4.2.3.5"/>
    </reaction>
</comment>
<feature type="binding site" evidence="11">
    <location>
        <position position="332"/>
    </location>
    <ligand>
        <name>FMN</name>
        <dbReference type="ChEBI" id="CHEBI:58210"/>
    </ligand>
</feature>